<accession>A0A285BTX3</accession>
<name>A0A285BTX3_9PROT</name>
<evidence type="ECO:0000256" key="1">
    <source>
        <dbReference type="ARBA" id="ARBA00005578"/>
    </source>
</evidence>
<feature type="region of interest" description="Disordered" evidence="3">
    <location>
        <begin position="83"/>
        <end position="104"/>
    </location>
</feature>
<evidence type="ECO:0000256" key="2">
    <source>
        <dbReference type="RuleBase" id="RU003860"/>
    </source>
</evidence>
<dbReference type="PIRSF" id="PIRSF003113">
    <property type="entry name" value="BolA"/>
    <property type="match status" value="1"/>
</dbReference>
<dbReference type="GO" id="GO:0005829">
    <property type="term" value="C:cytosol"/>
    <property type="evidence" value="ECO:0007669"/>
    <property type="project" value="TreeGrafter"/>
</dbReference>
<evidence type="ECO:0000256" key="3">
    <source>
        <dbReference type="SAM" id="MobiDB-lite"/>
    </source>
</evidence>
<dbReference type="SUPFAM" id="SSF82657">
    <property type="entry name" value="BolA-like"/>
    <property type="match status" value="1"/>
</dbReference>
<reference evidence="4 5" key="1">
    <citation type="submission" date="2017-08" db="EMBL/GenBank/DDBJ databases">
        <authorList>
            <person name="de Groot N.N."/>
        </authorList>
    </citation>
    <scope>NUCLEOTIDE SEQUENCE [LARGE SCALE GENOMIC DNA]</scope>
    <source>
        <strain evidence="4 5">Nm15</strain>
    </source>
</reference>
<dbReference type="AlphaFoldDB" id="A0A285BTX3"/>
<dbReference type="InterPro" id="IPR050961">
    <property type="entry name" value="BolA/IbaG_stress_morph_reg"/>
</dbReference>
<dbReference type="GO" id="GO:0006351">
    <property type="term" value="P:DNA-templated transcription"/>
    <property type="evidence" value="ECO:0007669"/>
    <property type="project" value="TreeGrafter"/>
</dbReference>
<evidence type="ECO:0000313" key="4">
    <source>
        <dbReference type="EMBL" id="SNX58704.1"/>
    </source>
</evidence>
<protein>
    <submittedName>
        <fullName evidence="4">Transcriptional regulator, BolA protein family</fullName>
    </submittedName>
</protein>
<dbReference type="Proteomes" id="UP000242498">
    <property type="component" value="Chromosome I"/>
</dbReference>
<organism evidence="4 5">
    <name type="scientific">Nitrosomonas ureae</name>
    <dbReference type="NCBI Taxonomy" id="44577"/>
    <lineage>
        <taxon>Bacteria</taxon>
        <taxon>Pseudomonadati</taxon>
        <taxon>Pseudomonadota</taxon>
        <taxon>Betaproteobacteria</taxon>
        <taxon>Nitrosomonadales</taxon>
        <taxon>Nitrosomonadaceae</taxon>
        <taxon>Nitrosomonas</taxon>
    </lineage>
</organism>
<gene>
    <name evidence="4" type="ORF">SAMN06296273_0165</name>
</gene>
<comment type="similarity">
    <text evidence="1 2">Belongs to the BolA/IbaG family.</text>
</comment>
<dbReference type="PANTHER" id="PTHR46229:SF2">
    <property type="entry name" value="BOLA-LIKE PROTEIN 1"/>
    <property type="match status" value="1"/>
</dbReference>
<dbReference type="PANTHER" id="PTHR46229">
    <property type="entry name" value="BOLA TRANSCRIPTION REGULATOR"/>
    <property type="match status" value="1"/>
</dbReference>
<dbReference type="RefSeq" id="WP_172424061.1">
    <property type="nucleotide sequence ID" value="NZ_LT907782.1"/>
</dbReference>
<dbReference type="EMBL" id="LT907782">
    <property type="protein sequence ID" value="SNX58704.1"/>
    <property type="molecule type" value="Genomic_DNA"/>
</dbReference>
<dbReference type="Gene3D" id="3.30.300.90">
    <property type="entry name" value="BolA-like"/>
    <property type="match status" value="1"/>
</dbReference>
<evidence type="ECO:0000313" key="5">
    <source>
        <dbReference type="Proteomes" id="UP000242498"/>
    </source>
</evidence>
<proteinExistence type="inferred from homology"/>
<sequence>MMNIKNSIELKLLTLQPQFLEVINESHKHNVPEGSESHFKVTIVSDKFNEKMLLARHRMVNNILVDELHSIHALVMHTMTMKEWSEKNEKSNESPPCLGGSKIK</sequence>
<dbReference type="Pfam" id="PF01722">
    <property type="entry name" value="BolA"/>
    <property type="match status" value="1"/>
</dbReference>
<feature type="compositionally biased region" description="Basic and acidic residues" evidence="3">
    <location>
        <begin position="83"/>
        <end position="92"/>
    </location>
</feature>
<dbReference type="InterPro" id="IPR036065">
    <property type="entry name" value="BolA-like_sf"/>
</dbReference>
<dbReference type="InterPro" id="IPR002634">
    <property type="entry name" value="BolA"/>
</dbReference>